<dbReference type="Proteomes" id="UP000036202">
    <property type="component" value="Chromosome"/>
</dbReference>
<evidence type="ECO:0000313" key="4">
    <source>
        <dbReference type="Proteomes" id="UP000036202"/>
    </source>
</evidence>
<reference evidence="3 4" key="1">
    <citation type="journal article" date="2015" name="PLoS ONE">
        <title>Genome Sequence of Bacillus endophyticus and Analysis of Its Companion Mechanism in the Ketogulonigenium vulgare-Bacillus Strain Consortium.</title>
        <authorList>
            <person name="Jia N."/>
            <person name="Du J."/>
            <person name="Ding M.Z."/>
            <person name="Gao F."/>
            <person name="Yuan Y.J."/>
        </authorList>
    </citation>
    <scope>NUCLEOTIDE SEQUENCE [LARGE SCALE GENOMIC DNA]</scope>
    <source>
        <strain evidence="3 4">Hbe603</strain>
    </source>
</reference>
<sequence length="483" mass="54835">MIAIAAQQELARRSLEHFLLYDGRGMWKTAKHLKMLISELEKVEQNVREGKGDRLLIFMPPRHGKSEVSTKKFPSWVLMRNPTWEMIISSYSADLAFDFSKIARDTFKEHAQVLYNVSVSRESGTVGRWGIEGYRGGLAAAGVGGPLTGRGAHIAIIDDPFKNWQEADSLKIRENVDSWYRSTLRTRLAPGGAVILIMTRWHDDDLAGRLIKDMEADGEKWRILSLPAVAEDKDDALGREIGETLWPSRFPEQEYHNTRKALGSRLWNAMYQQRPSPAGGNIFKRHWWKFYVPSEEIRARLNLPKEVAILPKMLDKQVQSWDCTFKDSNSSDFVVGQVWGKRQANKYLLDQIRDRLNLPETMKAIRNMTEKWPEAKAKYVEDKANGPAVIQMLKDEISGLIAVNPEGGKEVRANAVSPEIESGNVYLPHPAYAPWVNELIDEATAFPNGKHDDMVDSLTQGLVKLQGNATNPIDRYKRLLGRN</sequence>
<protein>
    <recommendedName>
        <fullName evidence="2">Terminase large subunit gp17-like C-terminal domain-containing protein</fullName>
    </recommendedName>
</protein>
<accession>A0A0H4L2U9</accession>
<dbReference type="Pfam" id="PF17289">
    <property type="entry name" value="Terminase_6C"/>
    <property type="match status" value="1"/>
</dbReference>
<keyword evidence="1" id="KW-1188">Viral release from host cell</keyword>
<gene>
    <name evidence="3" type="ORF">BEH_11680</name>
</gene>
<evidence type="ECO:0000313" key="3">
    <source>
        <dbReference type="EMBL" id="AKO95063.1"/>
    </source>
</evidence>
<dbReference type="PATRIC" id="fig|135735.6.peg.2447"/>
<dbReference type="InterPro" id="IPR006517">
    <property type="entry name" value="Phage_terminase_lsu-like_C"/>
</dbReference>
<dbReference type="InterPro" id="IPR035421">
    <property type="entry name" value="Terminase_6C"/>
</dbReference>
<organism evidence="3 4">
    <name type="scientific">Priestia filamentosa</name>
    <dbReference type="NCBI Taxonomy" id="1402861"/>
    <lineage>
        <taxon>Bacteria</taxon>
        <taxon>Bacillati</taxon>
        <taxon>Bacillota</taxon>
        <taxon>Bacilli</taxon>
        <taxon>Bacillales</taxon>
        <taxon>Bacillaceae</taxon>
        <taxon>Priestia</taxon>
    </lineage>
</organism>
<name>A0A0H4L2U9_9BACI</name>
<dbReference type="Pfam" id="PF03237">
    <property type="entry name" value="Terminase_6N"/>
    <property type="match status" value="1"/>
</dbReference>
<evidence type="ECO:0000259" key="2">
    <source>
        <dbReference type="Pfam" id="PF17289"/>
    </source>
</evidence>
<dbReference type="Gene3D" id="3.30.420.240">
    <property type="match status" value="1"/>
</dbReference>
<proteinExistence type="predicted"/>
<keyword evidence="4" id="KW-1185">Reference proteome</keyword>
<feature type="domain" description="Terminase large subunit gp17-like C-terminal" evidence="2">
    <location>
        <begin position="320"/>
        <end position="464"/>
    </location>
</feature>
<dbReference type="EMBL" id="CP011974">
    <property type="protein sequence ID" value="AKO95063.1"/>
    <property type="molecule type" value="Genomic_DNA"/>
</dbReference>
<dbReference type="NCBIfam" id="TIGR01630">
    <property type="entry name" value="psiM2_ORF9"/>
    <property type="match status" value="1"/>
</dbReference>
<reference evidence="4" key="2">
    <citation type="submission" date="2015-06" db="EMBL/GenBank/DDBJ databases">
        <title>Genome Sequence of Bacillus endophyticus and Analysis of its Companion Mechanism in the Ketogulonigenium vulgare-Bacillus strain Consortium.</title>
        <authorList>
            <person name="Jia N."/>
            <person name="Du J."/>
            <person name="Ding M.-Z."/>
            <person name="Gao F."/>
            <person name="Yuan Y.-J."/>
        </authorList>
    </citation>
    <scope>NUCLEOTIDE SEQUENCE [LARGE SCALE GENOMIC DNA]</scope>
    <source>
        <strain evidence="4">Hbe603</strain>
    </source>
</reference>
<dbReference type="KEGG" id="beo:BEH_11680"/>
<dbReference type="AlphaFoldDB" id="A0A0H4L2U9"/>
<dbReference type="OrthoDB" id="9771580at2"/>
<evidence type="ECO:0000256" key="1">
    <source>
        <dbReference type="ARBA" id="ARBA00022612"/>
    </source>
</evidence>